<protein>
    <submittedName>
        <fullName evidence="1">Uncharacterized protein</fullName>
    </submittedName>
</protein>
<dbReference type="Proteomes" id="UP000192132">
    <property type="component" value="Unassembled WGS sequence"/>
</dbReference>
<keyword evidence="2" id="KW-1185">Reference proteome</keyword>
<accession>A0A1S8CXZ7</accession>
<dbReference type="OrthoDB" id="6685991at2"/>
<proteinExistence type="predicted"/>
<organism evidence="1 2">
    <name type="scientific">Alkanindiges hydrocarboniclasticus</name>
    <dbReference type="NCBI Taxonomy" id="1907941"/>
    <lineage>
        <taxon>Bacteria</taxon>
        <taxon>Pseudomonadati</taxon>
        <taxon>Pseudomonadota</taxon>
        <taxon>Gammaproteobacteria</taxon>
        <taxon>Moraxellales</taxon>
        <taxon>Moraxellaceae</taxon>
        <taxon>Alkanindiges</taxon>
    </lineage>
</organism>
<comment type="caution">
    <text evidence="1">The sequence shown here is derived from an EMBL/GenBank/DDBJ whole genome shotgun (WGS) entry which is preliminary data.</text>
</comment>
<dbReference type="AlphaFoldDB" id="A0A1S8CXZ7"/>
<gene>
    <name evidence="1" type="ORF">BKE30_00735</name>
</gene>
<evidence type="ECO:0000313" key="2">
    <source>
        <dbReference type="Proteomes" id="UP000192132"/>
    </source>
</evidence>
<evidence type="ECO:0000313" key="1">
    <source>
        <dbReference type="EMBL" id="ONG42069.1"/>
    </source>
</evidence>
<dbReference type="RefSeq" id="WP_076876763.1">
    <property type="nucleotide sequence ID" value="NZ_MLCN01000003.1"/>
</dbReference>
<dbReference type="EMBL" id="MLCN01000003">
    <property type="protein sequence ID" value="ONG42069.1"/>
    <property type="molecule type" value="Genomic_DNA"/>
</dbReference>
<name>A0A1S8CXZ7_9GAMM</name>
<sequence length="143" mass="16900">MQSLAPDEIILFQAMPFNSLSKIFYMAANLLGLIIIFPTSLLLDTCLNLYIFLILFMLLKSFNKITIANQRIFLRIFLITRTINLNRIAHSPYLTIPPHTFKKYEWQRKLLKQDFQKFWQDKFGIYFAASPEMQSFTLLNQPL</sequence>
<reference evidence="1 2" key="1">
    <citation type="submission" date="2016-10" db="EMBL/GenBank/DDBJ databases">
        <title>Draft Genome sequence of Alkanindiges sp. strain H1.</title>
        <authorList>
            <person name="Subhash Y."/>
            <person name="Lee S."/>
        </authorList>
    </citation>
    <scope>NUCLEOTIDE SEQUENCE [LARGE SCALE GENOMIC DNA]</scope>
    <source>
        <strain evidence="1 2">H1</strain>
    </source>
</reference>